<organism evidence="1 2">
    <name type="scientific">Oryza meyeriana var. granulata</name>
    <dbReference type="NCBI Taxonomy" id="110450"/>
    <lineage>
        <taxon>Eukaryota</taxon>
        <taxon>Viridiplantae</taxon>
        <taxon>Streptophyta</taxon>
        <taxon>Embryophyta</taxon>
        <taxon>Tracheophyta</taxon>
        <taxon>Spermatophyta</taxon>
        <taxon>Magnoliopsida</taxon>
        <taxon>Liliopsida</taxon>
        <taxon>Poales</taxon>
        <taxon>Poaceae</taxon>
        <taxon>BOP clade</taxon>
        <taxon>Oryzoideae</taxon>
        <taxon>Oryzeae</taxon>
        <taxon>Oryzinae</taxon>
        <taxon>Oryza</taxon>
        <taxon>Oryza meyeriana</taxon>
    </lineage>
</organism>
<protein>
    <submittedName>
        <fullName evidence="1">Uncharacterized protein</fullName>
    </submittedName>
</protein>
<comment type="caution">
    <text evidence="1">The sequence shown here is derived from an EMBL/GenBank/DDBJ whole genome shotgun (WGS) entry which is preliminary data.</text>
</comment>
<dbReference type="Proteomes" id="UP000479710">
    <property type="component" value="Unassembled WGS sequence"/>
</dbReference>
<evidence type="ECO:0000313" key="1">
    <source>
        <dbReference type="EMBL" id="KAF0889065.1"/>
    </source>
</evidence>
<gene>
    <name evidence="1" type="ORF">E2562_021121</name>
</gene>
<reference evidence="1 2" key="1">
    <citation type="submission" date="2019-11" db="EMBL/GenBank/DDBJ databases">
        <title>Whole genome sequence of Oryza granulata.</title>
        <authorList>
            <person name="Li W."/>
        </authorList>
    </citation>
    <scope>NUCLEOTIDE SEQUENCE [LARGE SCALE GENOMIC DNA]</scope>
    <source>
        <strain evidence="2">cv. Menghai</strain>
        <tissue evidence="1">Leaf</tissue>
    </source>
</reference>
<dbReference type="AlphaFoldDB" id="A0A6G1BL50"/>
<evidence type="ECO:0000313" key="2">
    <source>
        <dbReference type="Proteomes" id="UP000479710"/>
    </source>
</evidence>
<accession>A0A6G1BL50</accession>
<name>A0A6G1BL50_9ORYZ</name>
<keyword evidence="2" id="KW-1185">Reference proteome</keyword>
<sequence>MAVGVTSQLFQGVTATNRFCQTNKFRVQIVHYFTWKQLEEKPYILNFYLIPSTITSMDRSNTYLQLFHVVMFAD</sequence>
<proteinExistence type="predicted"/>
<dbReference type="EMBL" id="SPHZ02000012">
    <property type="protein sequence ID" value="KAF0889065.1"/>
    <property type="molecule type" value="Genomic_DNA"/>
</dbReference>